<dbReference type="EMBL" id="MT684600">
    <property type="protein sequence ID" value="QNN99520.1"/>
    <property type="molecule type" value="Genomic_DNA"/>
</dbReference>
<gene>
    <name evidence="1" type="primary">44</name>
    <name evidence="1" type="ORF">SEA_TIEDYE_44</name>
</gene>
<accession>A0A7G9UZR5</accession>
<proteinExistence type="predicted"/>
<organism evidence="1 2">
    <name type="scientific">Streptomyces phage TieDye</name>
    <dbReference type="NCBI Taxonomy" id="2767568"/>
    <lineage>
        <taxon>Viruses</taxon>
        <taxon>Duplodnaviria</taxon>
        <taxon>Heunggongvirae</taxon>
        <taxon>Uroviricota</taxon>
        <taxon>Caudoviricetes</taxon>
        <taxon>Rimavirus</taxon>
        <taxon>Rimavirus rima</taxon>
    </lineage>
</organism>
<evidence type="ECO:0000313" key="1">
    <source>
        <dbReference type="EMBL" id="QNN99520.1"/>
    </source>
</evidence>
<evidence type="ECO:0000313" key="2">
    <source>
        <dbReference type="Proteomes" id="UP000516066"/>
    </source>
</evidence>
<dbReference type="Proteomes" id="UP000516066">
    <property type="component" value="Segment"/>
</dbReference>
<protein>
    <submittedName>
        <fullName evidence="1">Uncharacterized protein</fullName>
    </submittedName>
</protein>
<sequence length="127" mass="14586">MFGEVMGKTKNQLRREVLMMRLRQLKRHIPAIAQFAITVGVTAVAVNYRKRLNALEADLDNPDAWPTIPVPQHLMDALEDGHTLHYRQVRIDDETCYSQYSSSAKGIGFTPELDERFEEAKKERDNA</sequence>
<reference evidence="1 2" key="1">
    <citation type="submission" date="2020-06" db="EMBL/GenBank/DDBJ databases">
        <authorList>
            <person name="Stephens C.R."/>
            <person name="Ferguson G.F."/>
            <person name="De La Garza C."/>
            <person name="Bui J.L."/>
            <person name="Rice J."/>
            <person name="Menchaca C."/>
            <person name="Layton S.R."/>
            <person name="Kim T."/>
            <person name="Hughes L.E."/>
            <person name="Garlena R.A."/>
            <person name="Russell D.A."/>
            <person name="Pope W.H."/>
            <person name="Jacobs-Sera D."/>
            <person name="Hatfull G.F."/>
        </authorList>
    </citation>
    <scope>NUCLEOTIDE SEQUENCE [LARGE SCALE GENOMIC DNA]</scope>
</reference>
<name>A0A7G9UZR5_9CAUD</name>